<protein>
    <submittedName>
        <fullName evidence="2">Uncharacterized protein</fullName>
    </submittedName>
</protein>
<gene>
    <name evidence="2" type="ORF">SPIL2461_LOCUS23109</name>
</gene>
<feature type="compositionally biased region" description="Basic and acidic residues" evidence="1">
    <location>
        <begin position="106"/>
        <end position="122"/>
    </location>
</feature>
<evidence type="ECO:0000313" key="2">
    <source>
        <dbReference type="EMBL" id="CAE7778860.1"/>
    </source>
</evidence>
<organism evidence="2 3">
    <name type="scientific">Symbiodinium pilosum</name>
    <name type="common">Dinoflagellate</name>
    <dbReference type="NCBI Taxonomy" id="2952"/>
    <lineage>
        <taxon>Eukaryota</taxon>
        <taxon>Sar</taxon>
        <taxon>Alveolata</taxon>
        <taxon>Dinophyceae</taxon>
        <taxon>Suessiales</taxon>
        <taxon>Symbiodiniaceae</taxon>
        <taxon>Symbiodinium</taxon>
    </lineage>
</organism>
<evidence type="ECO:0000256" key="1">
    <source>
        <dbReference type="SAM" id="MobiDB-lite"/>
    </source>
</evidence>
<feature type="region of interest" description="Disordered" evidence="1">
    <location>
        <begin position="55"/>
        <end position="122"/>
    </location>
</feature>
<dbReference type="Proteomes" id="UP000649617">
    <property type="component" value="Unassembled WGS sequence"/>
</dbReference>
<reference evidence="2" key="1">
    <citation type="submission" date="2021-02" db="EMBL/GenBank/DDBJ databases">
        <authorList>
            <person name="Dougan E. K."/>
            <person name="Rhodes N."/>
            <person name="Thang M."/>
            <person name="Chan C."/>
        </authorList>
    </citation>
    <scope>NUCLEOTIDE SEQUENCE</scope>
</reference>
<name>A0A812YHP7_SYMPI</name>
<accession>A0A812YHP7</accession>
<evidence type="ECO:0000313" key="3">
    <source>
        <dbReference type="Proteomes" id="UP000649617"/>
    </source>
</evidence>
<feature type="non-terminal residue" evidence="2">
    <location>
        <position position="122"/>
    </location>
</feature>
<proteinExistence type="predicted"/>
<sequence>GPGERCCGLLSGPVPEGYPRDKYQKKVLEFWIEHGTVGEHEKEEGEELWENTYGEGTASSFTTGGVETDDLPGMMGGGNDDMDDESDAESTDTKQSSKAKRKQKAPAKDEVEEERALEASQG</sequence>
<dbReference type="AlphaFoldDB" id="A0A812YHP7"/>
<feature type="region of interest" description="Disordered" evidence="1">
    <location>
        <begin position="1"/>
        <end position="20"/>
    </location>
</feature>
<comment type="caution">
    <text evidence="2">The sequence shown here is derived from an EMBL/GenBank/DDBJ whole genome shotgun (WGS) entry which is preliminary data.</text>
</comment>
<feature type="compositionally biased region" description="Acidic residues" evidence="1">
    <location>
        <begin position="80"/>
        <end position="90"/>
    </location>
</feature>
<keyword evidence="3" id="KW-1185">Reference proteome</keyword>
<dbReference type="EMBL" id="CAJNIZ010047943">
    <property type="protein sequence ID" value="CAE7778860.1"/>
    <property type="molecule type" value="Genomic_DNA"/>
</dbReference>